<sequence length="168" mass="19136">MGVCHLHLIQVHTTPCPINDSCGFFSKARKRNREYKLLDRGTDPVGLPSVSRRRSARSMAAAAPVNLNNEVVKLRKDVKKARTLIIRKLTRNITQLKAKKGTKDAILKNLRRAERLLEEIHTMKRLAYYYILQIKMVHPDEGPKTRNAGIGCKTKTTNVINMRDECGM</sequence>
<name>A0A401PII1_SCYTO</name>
<protein>
    <submittedName>
        <fullName evidence="1">Uncharacterized protein</fullName>
    </submittedName>
</protein>
<dbReference type="PANTHER" id="PTHR23325">
    <property type="entry name" value="SERUM RESPONSE FACTOR-BINDING"/>
    <property type="match status" value="1"/>
</dbReference>
<dbReference type="PANTHER" id="PTHR23325:SF1">
    <property type="entry name" value="SERUM RESPONSE FACTOR-BINDING PROTEIN 1"/>
    <property type="match status" value="1"/>
</dbReference>
<dbReference type="InterPro" id="IPR037393">
    <property type="entry name" value="Bud22/SRFB1"/>
</dbReference>
<gene>
    <name evidence="1" type="ORF">scyTo_0002261</name>
</gene>
<dbReference type="GO" id="GO:0030686">
    <property type="term" value="C:90S preribosome"/>
    <property type="evidence" value="ECO:0007669"/>
    <property type="project" value="TreeGrafter"/>
</dbReference>
<dbReference type="STRING" id="75743.A0A401PII1"/>
<dbReference type="GO" id="GO:0005634">
    <property type="term" value="C:nucleus"/>
    <property type="evidence" value="ECO:0007669"/>
    <property type="project" value="TreeGrafter"/>
</dbReference>
<proteinExistence type="predicted"/>
<dbReference type="EMBL" id="BFAA01000554">
    <property type="protein sequence ID" value="GCB72935.1"/>
    <property type="molecule type" value="Genomic_DNA"/>
</dbReference>
<organism evidence="1 2">
    <name type="scientific">Scyliorhinus torazame</name>
    <name type="common">Cloudy catshark</name>
    <name type="synonym">Catulus torazame</name>
    <dbReference type="NCBI Taxonomy" id="75743"/>
    <lineage>
        <taxon>Eukaryota</taxon>
        <taxon>Metazoa</taxon>
        <taxon>Chordata</taxon>
        <taxon>Craniata</taxon>
        <taxon>Vertebrata</taxon>
        <taxon>Chondrichthyes</taxon>
        <taxon>Elasmobranchii</taxon>
        <taxon>Galeomorphii</taxon>
        <taxon>Galeoidea</taxon>
        <taxon>Carcharhiniformes</taxon>
        <taxon>Scyliorhinidae</taxon>
        <taxon>Scyliorhinus</taxon>
    </lineage>
</organism>
<evidence type="ECO:0000313" key="2">
    <source>
        <dbReference type="Proteomes" id="UP000288216"/>
    </source>
</evidence>
<comment type="caution">
    <text evidence="1">The sequence shown here is derived from an EMBL/GenBank/DDBJ whole genome shotgun (WGS) entry which is preliminary data.</text>
</comment>
<dbReference type="GO" id="GO:0030490">
    <property type="term" value="P:maturation of SSU-rRNA"/>
    <property type="evidence" value="ECO:0007669"/>
    <property type="project" value="TreeGrafter"/>
</dbReference>
<accession>A0A401PII1</accession>
<evidence type="ECO:0000313" key="1">
    <source>
        <dbReference type="EMBL" id="GCB72935.1"/>
    </source>
</evidence>
<dbReference type="OrthoDB" id="3364872at2759"/>
<dbReference type="AlphaFoldDB" id="A0A401PII1"/>
<dbReference type="Proteomes" id="UP000288216">
    <property type="component" value="Unassembled WGS sequence"/>
</dbReference>
<reference evidence="1 2" key="1">
    <citation type="journal article" date="2018" name="Nat. Ecol. Evol.">
        <title>Shark genomes provide insights into elasmobranch evolution and the origin of vertebrates.</title>
        <authorList>
            <person name="Hara Y"/>
            <person name="Yamaguchi K"/>
            <person name="Onimaru K"/>
            <person name="Kadota M"/>
            <person name="Koyanagi M"/>
            <person name="Keeley SD"/>
            <person name="Tatsumi K"/>
            <person name="Tanaka K"/>
            <person name="Motone F"/>
            <person name="Kageyama Y"/>
            <person name="Nozu R"/>
            <person name="Adachi N"/>
            <person name="Nishimura O"/>
            <person name="Nakagawa R"/>
            <person name="Tanegashima C"/>
            <person name="Kiyatake I"/>
            <person name="Matsumoto R"/>
            <person name="Murakumo K"/>
            <person name="Nishida K"/>
            <person name="Terakita A"/>
            <person name="Kuratani S"/>
            <person name="Sato K"/>
            <person name="Hyodo S Kuraku.S."/>
        </authorList>
    </citation>
    <scope>NUCLEOTIDE SEQUENCE [LARGE SCALE GENOMIC DNA]</scope>
</reference>
<keyword evidence="2" id="KW-1185">Reference proteome</keyword>